<evidence type="ECO:0000313" key="2">
    <source>
        <dbReference type="EMBL" id="MBA0653199.1"/>
    </source>
</evidence>
<reference evidence="2 3" key="1">
    <citation type="journal article" date="2019" name="Genome Biol. Evol.">
        <title>Insights into the evolution of the New World diploid cottons (Gossypium, subgenus Houzingenia) based on genome sequencing.</title>
        <authorList>
            <person name="Grover C.E."/>
            <person name="Arick M.A. 2nd"/>
            <person name="Thrash A."/>
            <person name="Conover J.L."/>
            <person name="Sanders W.S."/>
            <person name="Peterson D.G."/>
            <person name="Frelichowski J.E."/>
            <person name="Scheffler J.A."/>
            <person name="Scheffler B.E."/>
            <person name="Wendel J.F."/>
        </authorList>
    </citation>
    <scope>NUCLEOTIDE SEQUENCE [LARGE SCALE GENOMIC DNA]</scope>
    <source>
        <strain evidence="2">57</strain>
        <tissue evidence="2">Leaf</tissue>
    </source>
</reference>
<evidence type="ECO:0000313" key="3">
    <source>
        <dbReference type="Proteomes" id="UP000593573"/>
    </source>
</evidence>
<feature type="region of interest" description="Disordered" evidence="1">
    <location>
        <begin position="260"/>
        <end position="284"/>
    </location>
</feature>
<feature type="compositionally biased region" description="Polar residues" evidence="1">
    <location>
        <begin position="1"/>
        <end position="10"/>
    </location>
</feature>
<feature type="region of interest" description="Disordered" evidence="1">
    <location>
        <begin position="1"/>
        <end position="38"/>
    </location>
</feature>
<dbReference type="Proteomes" id="UP000593573">
    <property type="component" value="Unassembled WGS sequence"/>
</dbReference>
<dbReference type="AlphaFoldDB" id="A0A7J8USI9"/>
<evidence type="ECO:0000256" key="1">
    <source>
        <dbReference type="SAM" id="MobiDB-lite"/>
    </source>
</evidence>
<feature type="compositionally biased region" description="Polar residues" evidence="1">
    <location>
        <begin position="317"/>
        <end position="332"/>
    </location>
</feature>
<organism evidence="2 3">
    <name type="scientific">Gossypium klotzschianum</name>
    <dbReference type="NCBI Taxonomy" id="34286"/>
    <lineage>
        <taxon>Eukaryota</taxon>
        <taxon>Viridiplantae</taxon>
        <taxon>Streptophyta</taxon>
        <taxon>Embryophyta</taxon>
        <taxon>Tracheophyta</taxon>
        <taxon>Spermatophyta</taxon>
        <taxon>Magnoliopsida</taxon>
        <taxon>eudicotyledons</taxon>
        <taxon>Gunneridae</taxon>
        <taxon>Pentapetalae</taxon>
        <taxon>rosids</taxon>
        <taxon>malvids</taxon>
        <taxon>Malvales</taxon>
        <taxon>Malvaceae</taxon>
        <taxon>Malvoideae</taxon>
        <taxon>Gossypium</taxon>
    </lineage>
</organism>
<protein>
    <recommendedName>
        <fullName evidence="4">DUF4283 domain-containing protein</fullName>
    </recommendedName>
</protein>
<gene>
    <name evidence="2" type="ORF">Goklo_020399</name>
</gene>
<accession>A0A7J8USI9</accession>
<comment type="caution">
    <text evidence="2">The sequence shown here is derived from an EMBL/GenBank/DDBJ whole genome shotgun (WGS) entry which is preliminary data.</text>
</comment>
<sequence>MEFSTSGVSSQRDDLGETGMAIAMKKVRQREEDPPDGNTMAMEEDMIGQMTFKAMLLDGKSGKEGSETYEYDGFDLKDGNVITQLVDGVPDIRFSERVHTLIHMSISKLVVIKLLGHRIDFNALCTKLYSLWRSKRASQLMDLESDYYIVNFQTQTDYSMALLQGFSDAMYKKNLLKAKGNIIGQVIKVDDNTENGSRGRFASMAISIDLKQPLVSKIWIEGRLQRVEYESLPNVCFECDLFGRLQDFCPKIGKSTRDIGDDIDDRGHGGTSHEQQPVTTDLDKRAKGEAFGSWMVVAKKFKRKSKKPLDEGLPQHPRNTGSRFNLIAEQND</sequence>
<proteinExistence type="predicted"/>
<feature type="region of interest" description="Disordered" evidence="1">
    <location>
        <begin position="304"/>
        <end position="332"/>
    </location>
</feature>
<dbReference type="InterPro" id="IPR040256">
    <property type="entry name" value="At4g02000-like"/>
</dbReference>
<dbReference type="PANTHER" id="PTHR31286:SF99">
    <property type="entry name" value="DUF4283 DOMAIN-CONTAINING PROTEIN"/>
    <property type="match status" value="1"/>
</dbReference>
<dbReference type="OrthoDB" id="974740at2759"/>
<name>A0A7J8USI9_9ROSI</name>
<dbReference type="EMBL" id="JABFAB010000007">
    <property type="protein sequence ID" value="MBA0653199.1"/>
    <property type="molecule type" value="Genomic_DNA"/>
</dbReference>
<keyword evidence="3" id="KW-1185">Reference proteome</keyword>
<dbReference type="PANTHER" id="PTHR31286">
    <property type="entry name" value="GLYCINE-RICH CELL WALL STRUCTURAL PROTEIN 1.8-LIKE"/>
    <property type="match status" value="1"/>
</dbReference>
<evidence type="ECO:0008006" key="4">
    <source>
        <dbReference type="Google" id="ProtNLM"/>
    </source>
</evidence>